<comment type="subcellular location">
    <subcellularLocation>
        <location evidence="1">Cell membrane</location>
        <topology evidence="1">Multi-pass membrane protein</topology>
    </subcellularLocation>
</comment>
<dbReference type="RefSeq" id="WP_052430483.1">
    <property type="nucleotide sequence ID" value="NZ_BBLT01000016.1"/>
</dbReference>
<evidence type="ECO:0000256" key="5">
    <source>
        <dbReference type="ARBA" id="ARBA00022989"/>
    </source>
</evidence>
<evidence type="ECO:0000256" key="6">
    <source>
        <dbReference type="ARBA" id="ARBA00023136"/>
    </source>
</evidence>
<reference evidence="9 10" key="1">
    <citation type="submission" date="2014-09" db="EMBL/GenBank/DDBJ databases">
        <title>Sporocytophaga myxococcoides PG-01 genome sequencing.</title>
        <authorList>
            <person name="Liu L."/>
            <person name="Gao P.J."/>
            <person name="Chen G.J."/>
            <person name="Wang L.S."/>
        </authorList>
    </citation>
    <scope>NUCLEOTIDE SEQUENCE [LARGE SCALE GENOMIC DNA]</scope>
    <source>
        <strain evidence="9 10">PG-01</strain>
    </source>
</reference>
<feature type="transmembrane region" description="Helical" evidence="7">
    <location>
        <begin position="7"/>
        <end position="26"/>
    </location>
</feature>
<evidence type="ECO:0000313" key="10">
    <source>
        <dbReference type="Proteomes" id="UP000030185"/>
    </source>
</evidence>
<organism evidence="9 10">
    <name type="scientific">Sporocytophaga myxococcoides</name>
    <dbReference type="NCBI Taxonomy" id="153721"/>
    <lineage>
        <taxon>Bacteria</taxon>
        <taxon>Pseudomonadati</taxon>
        <taxon>Bacteroidota</taxon>
        <taxon>Cytophagia</taxon>
        <taxon>Cytophagales</taxon>
        <taxon>Cytophagaceae</taxon>
        <taxon>Sporocytophaga</taxon>
    </lineage>
</organism>
<dbReference type="PANTHER" id="PTHR30506:SF3">
    <property type="entry name" value="UPF0126 INNER MEMBRANE PROTEIN YADS-RELATED"/>
    <property type="match status" value="1"/>
</dbReference>
<comment type="similarity">
    <text evidence="2">Belongs to the UPF0126 family.</text>
</comment>
<dbReference type="AlphaFoldDB" id="A0A098LMN5"/>
<proteinExistence type="inferred from homology"/>
<evidence type="ECO:0000313" key="9">
    <source>
        <dbReference type="EMBL" id="GAL87722.1"/>
    </source>
</evidence>
<dbReference type="Pfam" id="PF03458">
    <property type="entry name" value="Gly_transporter"/>
    <property type="match status" value="2"/>
</dbReference>
<feature type="transmembrane region" description="Helical" evidence="7">
    <location>
        <begin position="155"/>
        <end position="177"/>
    </location>
</feature>
<keyword evidence="5 7" id="KW-1133">Transmembrane helix</keyword>
<feature type="transmembrane region" description="Helical" evidence="7">
    <location>
        <begin position="91"/>
        <end position="109"/>
    </location>
</feature>
<keyword evidence="10" id="KW-1185">Reference proteome</keyword>
<accession>A0A098LMN5</accession>
<comment type="caution">
    <text evidence="9">The sequence shown here is derived from an EMBL/GenBank/DDBJ whole genome shotgun (WGS) entry which is preliminary data.</text>
</comment>
<dbReference type="eggNOG" id="COG2860">
    <property type="taxonomic scope" value="Bacteria"/>
</dbReference>
<evidence type="ECO:0000256" key="3">
    <source>
        <dbReference type="ARBA" id="ARBA00022475"/>
    </source>
</evidence>
<evidence type="ECO:0000256" key="2">
    <source>
        <dbReference type="ARBA" id="ARBA00008193"/>
    </source>
</evidence>
<feature type="transmembrane region" description="Helical" evidence="7">
    <location>
        <begin position="66"/>
        <end position="85"/>
    </location>
</feature>
<keyword evidence="3" id="KW-1003">Cell membrane</keyword>
<name>A0A098LMN5_9BACT</name>
<protein>
    <recommendedName>
        <fullName evidence="8">Glycine transporter domain-containing protein</fullName>
    </recommendedName>
</protein>
<evidence type="ECO:0000259" key="8">
    <source>
        <dbReference type="Pfam" id="PF03458"/>
    </source>
</evidence>
<dbReference type="EMBL" id="BBLT01000016">
    <property type="protein sequence ID" value="GAL87722.1"/>
    <property type="molecule type" value="Genomic_DNA"/>
</dbReference>
<evidence type="ECO:0000256" key="4">
    <source>
        <dbReference type="ARBA" id="ARBA00022692"/>
    </source>
</evidence>
<evidence type="ECO:0000256" key="1">
    <source>
        <dbReference type="ARBA" id="ARBA00004651"/>
    </source>
</evidence>
<dbReference type="InterPro" id="IPR005115">
    <property type="entry name" value="Gly_transporter"/>
</dbReference>
<dbReference type="Proteomes" id="UP000030185">
    <property type="component" value="Unassembled WGS sequence"/>
</dbReference>
<gene>
    <name evidence="9" type="ORF">MYP_4953</name>
</gene>
<keyword evidence="4 7" id="KW-0812">Transmembrane</keyword>
<sequence length="223" mass="24512">MWKESFIVIEFLAIASGCLSGVLHALRRNFDIVGVMIIGIASGVGGGILRDVLISDGPPLVIKYESYLITILSATFIGMFFGTLIDRLQKVIWHVDAFSLGFFTIAGMQRAFLNDLSVLPALFLGVITATGGGLLRDVLSRETPIILLPGHPHTLASLFGGIIYMIFIKLFGFEIIISETIGVISTYILKLVALKYDLIVPTPPDVMHYIQRFLIKRKSKGKE</sequence>
<evidence type="ECO:0000256" key="7">
    <source>
        <dbReference type="SAM" id="Phobius"/>
    </source>
</evidence>
<dbReference type="OrthoDB" id="9791874at2"/>
<keyword evidence="6 7" id="KW-0472">Membrane</keyword>
<dbReference type="PANTHER" id="PTHR30506">
    <property type="entry name" value="INNER MEMBRANE PROTEIN"/>
    <property type="match status" value="1"/>
</dbReference>
<feature type="transmembrane region" description="Helical" evidence="7">
    <location>
        <begin position="32"/>
        <end position="54"/>
    </location>
</feature>
<dbReference type="GO" id="GO:0005886">
    <property type="term" value="C:plasma membrane"/>
    <property type="evidence" value="ECO:0007669"/>
    <property type="project" value="UniProtKB-SubCell"/>
</dbReference>
<feature type="domain" description="Glycine transporter" evidence="8">
    <location>
        <begin position="8"/>
        <end position="81"/>
    </location>
</feature>
<feature type="domain" description="Glycine transporter" evidence="8">
    <location>
        <begin position="95"/>
        <end position="167"/>
    </location>
</feature>
<feature type="transmembrane region" description="Helical" evidence="7">
    <location>
        <begin position="116"/>
        <end position="135"/>
    </location>
</feature>